<protein>
    <submittedName>
        <fullName evidence="2">Arylsulfatase A family protein</fullName>
    </submittedName>
</protein>
<reference evidence="2 3" key="1">
    <citation type="submission" date="2012-02" db="EMBL/GenBank/DDBJ databases">
        <title>Improved High-Quality Draft genome of Joostella marina DSM 19592.</title>
        <authorList>
            <consortium name="US DOE Joint Genome Institute (JGI-PGF)"/>
            <person name="Lucas S."/>
            <person name="Copeland A."/>
            <person name="Lapidus A."/>
            <person name="Bruce D."/>
            <person name="Goodwin L."/>
            <person name="Pitluck S."/>
            <person name="Peters L."/>
            <person name="Chertkov O."/>
            <person name="Ovchinnikova G."/>
            <person name="Kyrpides N."/>
            <person name="Mavromatis K."/>
            <person name="Detter J.C."/>
            <person name="Han C."/>
            <person name="Land M."/>
            <person name="Hauser L."/>
            <person name="Markowitz V."/>
            <person name="Cheng J.-F."/>
            <person name="Hugenholtz P."/>
            <person name="Woyke T."/>
            <person name="Wu D."/>
            <person name="Tindall B."/>
            <person name="Brambilla E."/>
            <person name="Klenk H.-P."/>
            <person name="Eisen J.A."/>
        </authorList>
    </citation>
    <scope>NUCLEOTIDE SEQUENCE [LARGE SCALE GENOMIC DNA]</scope>
    <source>
        <strain evidence="2 3">DSM 19592</strain>
    </source>
</reference>
<dbReference type="AlphaFoldDB" id="I3CAV8"/>
<dbReference type="InterPro" id="IPR000917">
    <property type="entry name" value="Sulfatase_N"/>
</dbReference>
<accession>I3CAV8</accession>
<evidence type="ECO:0000313" key="3">
    <source>
        <dbReference type="Proteomes" id="UP000004690"/>
    </source>
</evidence>
<dbReference type="HOGENOM" id="CLU_006332_9_3_10"/>
<organism evidence="2 3">
    <name type="scientific">Galbibacter orientalis DSM 19592</name>
    <dbReference type="NCBI Taxonomy" id="926559"/>
    <lineage>
        <taxon>Bacteria</taxon>
        <taxon>Pseudomonadati</taxon>
        <taxon>Bacteroidota</taxon>
        <taxon>Flavobacteriia</taxon>
        <taxon>Flavobacteriales</taxon>
        <taxon>Flavobacteriaceae</taxon>
        <taxon>Galbibacter</taxon>
    </lineage>
</organism>
<dbReference type="STRING" id="926559.JoomaDRAFT_3821"/>
<dbReference type="PANTHER" id="PTHR43751:SF1">
    <property type="entry name" value="SULFATASE ATSG-RELATED"/>
    <property type="match status" value="1"/>
</dbReference>
<feature type="domain" description="Sulfatase N-terminal" evidence="1">
    <location>
        <begin position="25"/>
        <end position="384"/>
    </location>
</feature>
<evidence type="ECO:0000313" key="2">
    <source>
        <dbReference type="EMBL" id="EIJ40751.1"/>
    </source>
</evidence>
<dbReference type="PANTHER" id="PTHR43751">
    <property type="entry name" value="SULFATASE"/>
    <property type="match status" value="1"/>
</dbReference>
<evidence type="ECO:0000259" key="1">
    <source>
        <dbReference type="Pfam" id="PF00884"/>
    </source>
</evidence>
<dbReference type="RefSeq" id="WP_008615293.1">
    <property type="nucleotide sequence ID" value="NZ_JH651379.1"/>
</dbReference>
<keyword evidence="3" id="KW-1185">Reference proteome</keyword>
<name>I3CAV8_9FLAO</name>
<dbReference type="EMBL" id="JH651379">
    <property type="protein sequence ID" value="EIJ40751.1"/>
    <property type="molecule type" value="Genomic_DNA"/>
</dbReference>
<dbReference type="InterPro" id="IPR017850">
    <property type="entry name" value="Alkaline_phosphatase_core_sf"/>
</dbReference>
<dbReference type="SUPFAM" id="SSF53649">
    <property type="entry name" value="Alkaline phosphatase-like"/>
    <property type="match status" value="1"/>
</dbReference>
<dbReference type="OrthoDB" id="9789742at2"/>
<dbReference type="eggNOG" id="COG3119">
    <property type="taxonomic scope" value="Bacteria"/>
</dbReference>
<dbReference type="Gene3D" id="3.40.720.10">
    <property type="entry name" value="Alkaline Phosphatase, subunit A"/>
    <property type="match status" value="2"/>
</dbReference>
<gene>
    <name evidence="2" type="ORF">JoomaDRAFT_3821</name>
</gene>
<sequence length="556" mass="63256">MKKYKFLIGLFISIFSFIGFSQDRPNFVFILTDDQSYGYLGCTGNEIVHTPNIDKMATEGVLFTNAHVTSAICTPSRVSILLSQYERKHNVNFNSGTSVAPEAWEKSYPVIMRDKGYYTGWVGKNHAPVGHGGYASGLMEESFDYWYAGHGHLGFYPKENHEIFKDAEADTQIEIVQEGVNDFLDSNSRRLEGALHFLENRPKDQPFILSVNFNLPHGASTSTMEMRATDDSIYRTLYRDIEIPLPDNYLAKEAIENPKLPADLLKVEERQDIYDYVDRPSTLKERYIRQLEAMTGIDRLVGDLRTKLETMGIDENTIIIFTSDHGLFMGENGIGGKALCYEKTTHVPLLILDPRLPRKLKGKQKDALVQSIDIAPTILSLAGIEKATTFQGIDISPLLNDKKSEIREYIFTENLWSTQFGNPRCEAIQNKKYKYIRYYANTTFPASKKIKTAEELGLPEAKMLYTVHDSDIAIYRDYVTAPLNGEQPVYEELYDLENDPTEQVNLIKQSNYSEILATLKLAWSKAIKQARGEGKPKVVRYTVESQFESNNKLQLE</sequence>
<dbReference type="Pfam" id="PF00884">
    <property type="entry name" value="Sulfatase"/>
    <property type="match status" value="1"/>
</dbReference>
<dbReference type="InterPro" id="IPR052701">
    <property type="entry name" value="GAG_Ulvan_Degrading_Sulfatases"/>
</dbReference>
<proteinExistence type="predicted"/>
<dbReference type="Proteomes" id="UP000004690">
    <property type="component" value="Unassembled WGS sequence"/>
</dbReference>